<accession>A0A521F2Y7</accession>
<dbReference type="Pfam" id="PF13439">
    <property type="entry name" value="Glyco_transf_4"/>
    <property type="match status" value="1"/>
</dbReference>
<keyword evidence="4" id="KW-1185">Reference proteome</keyword>
<dbReference type="SUPFAM" id="SSF53756">
    <property type="entry name" value="UDP-Glycosyltransferase/glycogen phosphorylase"/>
    <property type="match status" value="1"/>
</dbReference>
<gene>
    <name evidence="3" type="ORF">SAMN06264867_1171</name>
</gene>
<organism evidence="3 4">
    <name type="scientific">Halorubrum cibi</name>
    <dbReference type="NCBI Taxonomy" id="413815"/>
    <lineage>
        <taxon>Archaea</taxon>
        <taxon>Methanobacteriati</taxon>
        <taxon>Methanobacteriota</taxon>
        <taxon>Stenosarchaea group</taxon>
        <taxon>Halobacteria</taxon>
        <taxon>Halobacteriales</taxon>
        <taxon>Haloferacaceae</taxon>
        <taxon>Halorubrum</taxon>
    </lineage>
</organism>
<dbReference type="AlphaFoldDB" id="A0A521F2Y7"/>
<keyword evidence="3" id="KW-0808">Transferase</keyword>
<name>A0A521F2Y7_9EURY</name>
<dbReference type="CDD" id="cd03811">
    <property type="entry name" value="GT4_GT28_WabH-like"/>
    <property type="match status" value="1"/>
</dbReference>
<evidence type="ECO:0000313" key="3">
    <source>
        <dbReference type="EMBL" id="SMO90568.1"/>
    </source>
</evidence>
<sequence>MSSESRSSPDANHIAFYLPSLRGGGAERVIVNLANEFAERGYSVDIVLVQARGEYLADVSDRVNIIDLDTRRFFGALPQLVTYLKRERPDVLLSTIDTANIVAICAKRISGVSTRVVIRISNMLSTKEVNGQLKHRLVHRVARYVYPYANAVVAVSDGVADDLLEMTKLAPEQITTIYNPSVTDELLQNRTEPIDHPWFVEDQDIPIVLGVGELSEQKDFQTLIRAFDRVVQDRTARLVILGEGPRRDELEALIEEFDLVDSVSIPGFVDNPYAYMSSSDVFVLSSQWEGCPNVLIEALACNVPVVSTNCPSGPEEILESGEWGSLVDVGDHENMAKSVISTLDQQDPIDTEQYARSRFSVEEVTNEYRNLIEE</sequence>
<dbReference type="PANTHER" id="PTHR12526">
    <property type="entry name" value="GLYCOSYLTRANSFERASE"/>
    <property type="match status" value="1"/>
</dbReference>
<dbReference type="Proteomes" id="UP000319712">
    <property type="component" value="Unassembled WGS sequence"/>
</dbReference>
<dbReference type="InterPro" id="IPR028098">
    <property type="entry name" value="Glyco_trans_4-like_N"/>
</dbReference>
<dbReference type="Gene3D" id="3.40.50.2000">
    <property type="entry name" value="Glycogen Phosphorylase B"/>
    <property type="match status" value="2"/>
</dbReference>
<evidence type="ECO:0000313" key="4">
    <source>
        <dbReference type="Proteomes" id="UP000319712"/>
    </source>
</evidence>
<reference evidence="3 4" key="1">
    <citation type="submission" date="2017-05" db="EMBL/GenBank/DDBJ databases">
        <authorList>
            <person name="Varghese N."/>
            <person name="Submissions S."/>
        </authorList>
    </citation>
    <scope>NUCLEOTIDE SEQUENCE [LARGE SCALE GENOMIC DNA]</scope>
    <source>
        <strain evidence="3 4">DSM 19504</strain>
    </source>
</reference>
<proteinExistence type="predicted"/>
<dbReference type="GO" id="GO:0016757">
    <property type="term" value="F:glycosyltransferase activity"/>
    <property type="evidence" value="ECO:0007669"/>
    <property type="project" value="InterPro"/>
</dbReference>
<dbReference type="Pfam" id="PF00534">
    <property type="entry name" value="Glycos_transf_1"/>
    <property type="match status" value="1"/>
</dbReference>
<dbReference type="InterPro" id="IPR001296">
    <property type="entry name" value="Glyco_trans_1"/>
</dbReference>
<dbReference type="OrthoDB" id="132546at2157"/>
<protein>
    <submittedName>
        <fullName evidence="3">Glycosyltransferase involved in cell wall bisynthesis</fullName>
    </submittedName>
</protein>
<feature type="domain" description="Glycosyl transferase family 1" evidence="1">
    <location>
        <begin position="202"/>
        <end position="347"/>
    </location>
</feature>
<dbReference type="PANTHER" id="PTHR12526:SF630">
    <property type="entry name" value="GLYCOSYLTRANSFERASE"/>
    <property type="match status" value="1"/>
</dbReference>
<evidence type="ECO:0000259" key="1">
    <source>
        <dbReference type="Pfam" id="PF00534"/>
    </source>
</evidence>
<dbReference type="RefSeq" id="WP_142987806.1">
    <property type="nucleotide sequence ID" value="NZ_FXTD01000017.1"/>
</dbReference>
<dbReference type="EMBL" id="FXTD01000017">
    <property type="protein sequence ID" value="SMO90568.1"/>
    <property type="molecule type" value="Genomic_DNA"/>
</dbReference>
<feature type="domain" description="Glycosyltransferase subfamily 4-like N-terminal" evidence="2">
    <location>
        <begin position="24"/>
        <end position="180"/>
    </location>
</feature>
<evidence type="ECO:0000259" key="2">
    <source>
        <dbReference type="Pfam" id="PF13439"/>
    </source>
</evidence>